<protein>
    <submittedName>
        <fullName evidence="1">Uncharacterized protein</fullName>
    </submittedName>
</protein>
<reference evidence="1 3" key="1">
    <citation type="journal article" date="2014" name="Nat. Genet.">
        <title>Genome and transcriptome of the porcine whipworm Trichuris suis.</title>
        <authorList>
            <person name="Jex A.R."/>
            <person name="Nejsum P."/>
            <person name="Schwarz E.M."/>
            <person name="Hu L."/>
            <person name="Young N.D."/>
            <person name="Hall R.S."/>
            <person name="Korhonen P.K."/>
            <person name="Liao S."/>
            <person name="Thamsborg S."/>
            <person name="Xia J."/>
            <person name="Xu P."/>
            <person name="Wang S."/>
            <person name="Scheerlinck J.P."/>
            <person name="Hofmann A."/>
            <person name="Sternberg P.W."/>
            <person name="Wang J."/>
            <person name="Gasser R.B."/>
        </authorList>
    </citation>
    <scope>NUCLEOTIDE SEQUENCE [LARGE SCALE GENOMIC DNA]</scope>
    <source>
        <strain evidence="2">DCEP-RM93F</strain>
        <strain evidence="1">DCEP-RM93M</strain>
    </source>
</reference>
<organism evidence="1 3">
    <name type="scientific">Trichuris suis</name>
    <name type="common">pig whipworm</name>
    <dbReference type="NCBI Taxonomy" id="68888"/>
    <lineage>
        <taxon>Eukaryota</taxon>
        <taxon>Metazoa</taxon>
        <taxon>Ecdysozoa</taxon>
        <taxon>Nematoda</taxon>
        <taxon>Enoplea</taxon>
        <taxon>Dorylaimia</taxon>
        <taxon>Trichinellida</taxon>
        <taxon>Trichuridae</taxon>
        <taxon>Trichuris</taxon>
    </lineage>
</organism>
<dbReference type="Proteomes" id="UP000030758">
    <property type="component" value="Unassembled WGS sequence"/>
</dbReference>
<sequence length="73" mass="8451">MTDVHRNTVEKHQNIEHRAGFCLLNAELLHTYESDLSVQCSQCSFIHHQQFHFHVSGQLVLVELVEDGPIRDI</sequence>
<gene>
    <name evidence="1" type="ORF">M513_09393</name>
    <name evidence="2" type="ORF">M514_09393</name>
</gene>
<evidence type="ECO:0000313" key="1">
    <source>
        <dbReference type="EMBL" id="KFD49696.1"/>
    </source>
</evidence>
<name>A0A085LXK0_9BILA</name>
<accession>A0A085LXK0</accession>
<dbReference type="Proteomes" id="UP000030764">
    <property type="component" value="Unassembled WGS sequence"/>
</dbReference>
<dbReference type="AlphaFoldDB" id="A0A085LXK0"/>
<dbReference type="EMBL" id="KL367603">
    <property type="protein sequence ID" value="KFD62043.1"/>
    <property type="molecule type" value="Genomic_DNA"/>
</dbReference>
<evidence type="ECO:0000313" key="2">
    <source>
        <dbReference type="EMBL" id="KFD62043.1"/>
    </source>
</evidence>
<proteinExistence type="predicted"/>
<keyword evidence="3" id="KW-1185">Reference proteome</keyword>
<dbReference type="EMBL" id="KL363265">
    <property type="protein sequence ID" value="KFD49696.1"/>
    <property type="molecule type" value="Genomic_DNA"/>
</dbReference>
<evidence type="ECO:0000313" key="3">
    <source>
        <dbReference type="Proteomes" id="UP000030764"/>
    </source>
</evidence>